<feature type="region of interest" description="Disordered" evidence="1">
    <location>
        <begin position="41"/>
        <end position="226"/>
    </location>
</feature>
<dbReference type="STRING" id="45286.A0A0X8HTE5"/>
<sequence>MLLRNINTLLLIASVVTSAPVTSTFETVNPAGNTLTQVSIFDPDAKANPNPAQPTTPAQPANPAQPVQPNPAQPNPAQPAPAQPAPAQPAPAQPNPAQTTPTQTPAQTTPAQPAPAQPAPAQPAPAQPAPAQPAPAQPAPAQPAAGQPAAGQPAAGQPAPGQAAPAQPAAGQPAPAQDVGGAATPAAANIAATPAPEDPAKTSDPGATIAGLPATGFTERPDPTLSWKDPYLTSLPSDYQIDTYYTALENGKTVTKTRGKTKVWYHVTQPGTTLAFESEFYQSFYTQTSRPSVSEGSIGPGSLSGIGSTVTPIFFKPSNAGNGVTNPFTTSLQTLLIFVIAALGLLG</sequence>
<evidence type="ECO:0000256" key="2">
    <source>
        <dbReference type="SAM" id="SignalP"/>
    </source>
</evidence>
<dbReference type="EMBL" id="CP014245">
    <property type="protein sequence ID" value="AMD21095.1"/>
    <property type="molecule type" value="Genomic_DNA"/>
</dbReference>
<dbReference type="RefSeq" id="XP_017988091.1">
    <property type="nucleotide sequence ID" value="XM_018132628.1"/>
</dbReference>
<reference evidence="3 4" key="1">
    <citation type="submission" date="2016-01" db="EMBL/GenBank/DDBJ databases">
        <title>Genome sequence of the yeast Holleya sinecauda.</title>
        <authorList>
            <person name="Dietrich F.S."/>
        </authorList>
    </citation>
    <scope>NUCLEOTIDE SEQUENCE [LARGE SCALE GENOMIC DNA]</scope>
    <source>
        <strain evidence="3 4">ATCC 58844</strain>
    </source>
</reference>
<feature type="compositionally biased region" description="Pro residues" evidence="1">
    <location>
        <begin position="112"/>
        <end position="141"/>
    </location>
</feature>
<name>A0A0X8HTE5_9SACH</name>
<dbReference type="GeneID" id="28724371"/>
<gene>
    <name evidence="3" type="ORF">AW171_hschr53028</name>
</gene>
<evidence type="ECO:0000313" key="3">
    <source>
        <dbReference type="EMBL" id="AMD21095.1"/>
    </source>
</evidence>
<feature type="chain" id="PRO_5007066945" evidence="2">
    <location>
        <begin position="19"/>
        <end position="347"/>
    </location>
</feature>
<feature type="compositionally biased region" description="Low complexity" evidence="1">
    <location>
        <begin position="142"/>
        <end position="195"/>
    </location>
</feature>
<organism evidence="3 4">
    <name type="scientific">Eremothecium sinecaudum</name>
    <dbReference type="NCBI Taxonomy" id="45286"/>
    <lineage>
        <taxon>Eukaryota</taxon>
        <taxon>Fungi</taxon>
        <taxon>Dikarya</taxon>
        <taxon>Ascomycota</taxon>
        <taxon>Saccharomycotina</taxon>
        <taxon>Saccharomycetes</taxon>
        <taxon>Saccharomycetales</taxon>
        <taxon>Saccharomycetaceae</taxon>
        <taxon>Eremothecium</taxon>
    </lineage>
</organism>
<feature type="compositionally biased region" description="Pro residues" evidence="1">
    <location>
        <begin position="66"/>
        <end position="94"/>
    </location>
</feature>
<dbReference type="Proteomes" id="UP000243052">
    <property type="component" value="Chromosome v"/>
</dbReference>
<dbReference type="Pfam" id="PF17056">
    <property type="entry name" value="KRE1"/>
    <property type="match status" value="1"/>
</dbReference>
<dbReference type="GO" id="GO:0031505">
    <property type="term" value="P:fungal-type cell wall organization"/>
    <property type="evidence" value="ECO:0007669"/>
    <property type="project" value="InterPro"/>
</dbReference>
<feature type="compositionally biased region" description="Low complexity" evidence="1">
    <location>
        <begin position="95"/>
        <end position="111"/>
    </location>
</feature>
<feature type="signal peptide" evidence="2">
    <location>
        <begin position="1"/>
        <end position="18"/>
    </location>
</feature>
<dbReference type="AlphaFoldDB" id="A0A0X8HTE5"/>
<dbReference type="InterPro" id="IPR031452">
    <property type="entry name" value="Kre1"/>
</dbReference>
<keyword evidence="2" id="KW-0732">Signal</keyword>
<accession>A0A0X8HTE5</accession>
<protein>
    <submittedName>
        <fullName evidence="3">HEL186Cp</fullName>
    </submittedName>
</protein>
<evidence type="ECO:0000256" key="1">
    <source>
        <dbReference type="SAM" id="MobiDB-lite"/>
    </source>
</evidence>
<feature type="compositionally biased region" description="Low complexity" evidence="1">
    <location>
        <begin position="47"/>
        <end position="65"/>
    </location>
</feature>
<evidence type="ECO:0000313" key="4">
    <source>
        <dbReference type="Proteomes" id="UP000243052"/>
    </source>
</evidence>
<proteinExistence type="predicted"/>
<keyword evidence="4" id="KW-1185">Reference proteome</keyword>